<evidence type="ECO:0000313" key="2">
    <source>
        <dbReference type="EMBL" id="EJK55838.1"/>
    </source>
</evidence>
<feature type="compositionally biased region" description="Low complexity" evidence="1">
    <location>
        <begin position="87"/>
        <end position="102"/>
    </location>
</feature>
<proteinExistence type="predicted"/>
<reference evidence="2 3" key="1">
    <citation type="journal article" date="2012" name="Genome Biol.">
        <title>Genome and low-iron response of an oceanic diatom adapted to chronic iron limitation.</title>
        <authorList>
            <person name="Lommer M."/>
            <person name="Specht M."/>
            <person name="Roy A.S."/>
            <person name="Kraemer L."/>
            <person name="Andreson R."/>
            <person name="Gutowska M.A."/>
            <person name="Wolf J."/>
            <person name="Bergner S.V."/>
            <person name="Schilhabel M.B."/>
            <person name="Klostermeier U.C."/>
            <person name="Beiko R.G."/>
            <person name="Rosenstiel P."/>
            <person name="Hippler M."/>
            <person name="Laroche J."/>
        </authorList>
    </citation>
    <scope>NUCLEOTIDE SEQUENCE [LARGE SCALE GENOMIC DNA]</scope>
    <source>
        <strain evidence="2 3">CCMP1005</strain>
    </source>
</reference>
<keyword evidence="3" id="KW-1185">Reference proteome</keyword>
<organism evidence="2 3">
    <name type="scientific">Thalassiosira oceanica</name>
    <name type="common">Marine diatom</name>
    <dbReference type="NCBI Taxonomy" id="159749"/>
    <lineage>
        <taxon>Eukaryota</taxon>
        <taxon>Sar</taxon>
        <taxon>Stramenopiles</taxon>
        <taxon>Ochrophyta</taxon>
        <taxon>Bacillariophyta</taxon>
        <taxon>Coscinodiscophyceae</taxon>
        <taxon>Thalassiosirophycidae</taxon>
        <taxon>Thalassiosirales</taxon>
        <taxon>Thalassiosiraceae</taxon>
        <taxon>Thalassiosira</taxon>
    </lineage>
</organism>
<feature type="region of interest" description="Disordered" evidence="1">
    <location>
        <begin position="58"/>
        <end position="143"/>
    </location>
</feature>
<protein>
    <submittedName>
        <fullName evidence="2">Uncharacterized protein</fullName>
    </submittedName>
</protein>
<feature type="compositionally biased region" description="Basic and acidic residues" evidence="1">
    <location>
        <begin position="111"/>
        <end position="124"/>
    </location>
</feature>
<comment type="caution">
    <text evidence="2">The sequence shown here is derived from an EMBL/GenBank/DDBJ whole genome shotgun (WGS) entry which is preliminary data.</text>
</comment>
<dbReference type="EMBL" id="AGNL01033076">
    <property type="protein sequence ID" value="EJK55838.1"/>
    <property type="molecule type" value="Genomic_DNA"/>
</dbReference>
<evidence type="ECO:0000313" key="3">
    <source>
        <dbReference type="Proteomes" id="UP000266841"/>
    </source>
</evidence>
<sequence length="143" mass="15360">MKIEVARSAYQVALSKALGPGFTERPSGRPGEVREACFRRKFGFGLRQKAPFVGITRPLGGPRIVSCGPNPTMSSEWDEKQLPGIVSPSSTSRSQSTNSGTSRLGAGASRKTRDALRRRPKTDAARPGPSRRRRHAGVMAAAV</sequence>
<name>K0RPY9_THAOC</name>
<dbReference type="Proteomes" id="UP000266841">
    <property type="component" value="Unassembled WGS sequence"/>
</dbReference>
<feature type="non-terminal residue" evidence="2">
    <location>
        <position position="143"/>
    </location>
</feature>
<evidence type="ECO:0000256" key="1">
    <source>
        <dbReference type="SAM" id="MobiDB-lite"/>
    </source>
</evidence>
<dbReference type="AlphaFoldDB" id="K0RPY9"/>
<accession>K0RPY9</accession>
<gene>
    <name evidence="2" type="ORF">THAOC_24381</name>
</gene>